<protein>
    <submittedName>
        <fullName evidence="2">Transposase</fullName>
    </submittedName>
</protein>
<reference evidence="2" key="1">
    <citation type="journal article" date="2024" name="Int. J. Syst. Evol. Microbiol.">
        <title>Polycladomyces zharkentensis sp. nov., a novel thermophilic cellulose- and starch-degrading member of the Bacillota from a geothermal aquifer in Kazakhstan.</title>
        <authorList>
            <person name="Mashzhan A."/>
            <person name="Kistaubayeva A."/>
            <person name="Javier-Lopez R."/>
            <person name="Bissenova U."/>
            <person name="Bissenbay A."/>
            <person name="Birkeland N.K."/>
        </authorList>
    </citation>
    <scope>NUCLEOTIDE SEQUENCE</scope>
    <source>
        <strain evidence="2">ZKZ2T</strain>
    </source>
</reference>
<comment type="caution">
    <text evidence="2">The sequence shown here is derived from an EMBL/GenBank/DDBJ whole genome shotgun (WGS) entry which is preliminary data.</text>
</comment>
<dbReference type="Pfam" id="PF13751">
    <property type="entry name" value="DDE_Tnp_1_6"/>
    <property type="match status" value="1"/>
</dbReference>
<evidence type="ECO:0000259" key="1">
    <source>
        <dbReference type="Pfam" id="PF13751"/>
    </source>
</evidence>
<keyword evidence="3" id="KW-1185">Reference proteome</keyword>
<name>A0ABS2WJG0_9BACL</name>
<evidence type="ECO:0000313" key="3">
    <source>
        <dbReference type="Proteomes" id="UP001177120"/>
    </source>
</evidence>
<sequence length="90" mass="10689">MKEQGIFAVIAHRECKSDPQTCRDCPFLSRCTRSKNHVKTIACHDWEDTKEWVRQNRLSERGKALNKRRKEMIERSSRLRRNCTNFATHG</sequence>
<feature type="domain" description="Transposase DDE" evidence="1">
    <location>
        <begin position="18"/>
        <end position="76"/>
    </location>
</feature>
<dbReference type="Proteomes" id="UP001177120">
    <property type="component" value="Unassembled WGS sequence"/>
</dbReference>
<organism evidence="2 3">
    <name type="scientific">Polycladomyces zharkentensis</name>
    <dbReference type="NCBI Taxonomy" id="2807616"/>
    <lineage>
        <taxon>Bacteria</taxon>
        <taxon>Bacillati</taxon>
        <taxon>Bacillota</taxon>
        <taxon>Bacilli</taxon>
        <taxon>Bacillales</taxon>
        <taxon>Thermoactinomycetaceae</taxon>
        <taxon>Polycladomyces</taxon>
    </lineage>
</organism>
<accession>A0ABS2WJG0</accession>
<gene>
    <name evidence="2" type="ORF">JQC72_07835</name>
</gene>
<evidence type="ECO:0000313" key="2">
    <source>
        <dbReference type="EMBL" id="MBN2909435.1"/>
    </source>
</evidence>
<dbReference type="InterPro" id="IPR025668">
    <property type="entry name" value="Tnp_DDE_dom"/>
</dbReference>
<dbReference type="EMBL" id="JAFHAP010000008">
    <property type="protein sequence ID" value="MBN2909435.1"/>
    <property type="molecule type" value="Genomic_DNA"/>
</dbReference>
<proteinExistence type="predicted"/>
<dbReference type="RefSeq" id="WP_205494541.1">
    <property type="nucleotide sequence ID" value="NZ_JAFHAP010000008.1"/>
</dbReference>